<name>B0C8U7_ACAM1</name>
<reference evidence="2 3" key="1">
    <citation type="journal article" date="2008" name="Proc. Natl. Acad. Sci. U.S.A.">
        <title>Niche adaptation and genome expansion in the chlorophyll d-producing cyanobacterium Acaryochloris marina.</title>
        <authorList>
            <person name="Swingley W.D."/>
            <person name="Chen M."/>
            <person name="Cheung P.C."/>
            <person name="Conrad A.L."/>
            <person name="Dejesa L.C."/>
            <person name="Hao J."/>
            <person name="Honchak B.M."/>
            <person name="Karbach L.E."/>
            <person name="Kurdoglu A."/>
            <person name="Lahiri S."/>
            <person name="Mastrian S.D."/>
            <person name="Miyashita H."/>
            <person name="Page L."/>
            <person name="Ramakrishna P."/>
            <person name="Satoh S."/>
            <person name="Sattley W.M."/>
            <person name="Shimada Y."/>
            <person name="Taylor H.L."/>
            <person name="Tomo T."/>
            <person name="Tsuchiya T."/>
            <person name="Wang Z.T."/>
            <person name="Raymond J."/>
            <person name="Mimuro M."/>
            <person name="Blankenship R.E."/>
            <person name="Touchman J.W."/>
        </authorList>
    </citation>
    <scope>NUCLEOTIDE SEQUENCE [LARGE SCALE GENOMIC DNA]</scope>
    <source>
        <strain evidence="3">MBIC 11017</strain>
    </source>
</reference>
<accession>B0C8U7</accession>
<keyword evidence="3" id="KW-1185">Reference proteome</keyword>
<organism evidence="2 3">
    <name type="scientific">Acaryochloris marina (strain MBIC 11017)</name>
    <dbReference type="NCBI Taxonomy" id="329726"/>
    <lineage>
        <taxon>Bacteria</taxon>
        <taxon>Bacillati</taxon>
        <taxon>Cyanobacteriota</taxon>
        <taxon>Cyanophyceae</taxon>
        <taxon>Acaryochloridales</taxon>
        <taxon>Acaryochloridaceae</taxon>
        <taxon>Acaryochloris</taxon>
    </lineage>
</organism>
<keyword evidence="1" id="KW-1133">Transmembrane helix</keyword>
<dbReference type="HOGENOM" id="CLU_971893_0_0_3"/>
<protein>
    <submittedName>
        <fullName evidence="2">Uncharacterized protein</fullName>
    </submittedName>
</protein>
<proteinExistence type="predicted"/>
<evidence type="ECO:0000256" key="1">
    <source>
        <dbReference type="SAM" id="Phobius"/>
    </source>
</evidence>
<dbReference type="EMBL" id="CP000828">
    <property type="protein sequence ID" value="ABW25337.1"/>
    <property type="molecule type" value="Genomic_DNA"/>
</dbReference>
<feature type="transmembrane region" description="Helical" evidence="1">
    <location>
        <begin position="110"/>
        <end position="129"/>
    </location>
</feature>
<gene>
    <name evidence="2" type="ordered locus">AM1_0251</name>
</gene>
<feature type="transmembrane region" description="Helical" evidence="1">
    <location>
        <begin position="135"/>
        <end position="155"/>
    </location>
</feature>
<sequence>MYLPEDYQSLRKWQVICSHCYSLYQAEPGVVIGSWLGFSRNHQNIYLARIQMRTGSIKTVEIDQLIGANIPIILMMPAKGVGHLQPILLVDVKTNQSHFLPHPQRQFLKYQRYTVIGVSIFILCLGLSIRGGVATIIIVAVVGSLLVGNILPRILRSKQHNSKTQNRLMLEQRLIKQSDAWGEQLQQLEIELTKLHQANKRLLPYSQDEAFHIRSISDKPRKRQYFQSKYYRLSELVECYVLTKNLIDINIPIIQLAEEVPVDLISQLSNLSLQIKDLERRYQSMT</sequence>
<evidence type="ECO:0000313" key="3">
    <source>
        <dbReference type="Proteomes" id="UP000000268"/>
    </source>
</evidence>
<evidence type="ECO:0000313" key="2">
    <source>
        <dbReference type="EMBL" id="ABW25337.1"/>
    </source>
</evidence>
<dbReference type="KEGG" id="amr:AM1_0251"/>
<dbReference type="OrthoDB" id="9818568at2"/>
<dbReference type="Proteomes" id="UP000000268">
    <property type="component" value="Chromosome"/>
</dbReference>
<keyword evidence="1" id="KW-0812">Transmembrane</keyword>
<dbReference type="AlphaFoldDB" id="B0C8U7"/>
<keyword evidence="1" id="KW-0472">Membrane</keyword>